<dbReference type="RefSeq" id="WP_207289138.1">
    <property type="nucleotide sequence ID" value="NZ_CP071462.1"/>
</dbReference>
<sequence>MTSLTEVYDGTAREVASPRQLYAGTALVLVGAILAVVAVLMATTDLFSGAATALSPGVEEPYASVRVAGVLAGLGVPTALVGVFLVLPAGKRVQAAAAISVSLCLLGVVLFWGAYPYDWRSYGADHTLRVSAVYLFGLFLAVWSLFTAVVNFKTRNDPGGALQMNVTRQNKTVVEVTESTDSSGLGGIGFLGGTPDGDVETQTNADDPTAASDADSSVSNSGVSNSGASTSSGSNASRRLSTGTGSGAGPRGPGAATSDGGTTTADLSSPLDGDGRDAEIVESEPSRSAAPTDRYCGNCEHFEYVRSSEGMVPYCARHETAMDDMDACEEWAPNR</sequence>
<keyword evidence="2" id="KW-0812">Transmembrane</keyword>
<keyword evidence="2" id="KW-0472">Membrane</keyword>
<feature type="region of interest" description="Disordered" evidence="1">
    <location>
        <begin position="175"/>
        <end position="295"/>
    </location>
</feature>
<dbReference type="InterPro" id="IPR055564">
    <property type="entry name" value="CdpA_C"/>
</dbReference>
<gene>
    <name evidence="5" type="ORF">J0X25_00820</name>
</gene>
<dbReference type="KEGG" id="hakz:J0X25_00820"/>
<dbReference type="AlphaFoldDB" id="A0A8A2VGR8"/>
<protein>
    <submittedName>
        <fullName evidence="5">Uncharacterized protein</fullName>
    </submittedName>
</protein>
<name>A0A8A2VGR8_9EURY</name>
<keyword evidence="2" id="KW-1133">Transmembrane helix</keyword>
<dbReference type="InterPro" id="IPR055563">
    <property type="entry name" value="CdpA_N"/>
</dbReference>
<dbReference type="Pfam" id="PF23600">
    <property type="entry name" value="CdpA_N"/>
    <property type="match status" value="1"/>
</dbReference>
<accession>A0A8A2VGR8</accession>
<dbReference type="GeneID" id="63185803"/>
<feature type="transmembrane region" description="Helical" evidence="2">
    <location>
        <begin position="21"/>
        <end position="43"/>
    </location>
</feature>
<feature type="transmembrane region" description="Helical" evidence="2">
    <location>
        <begin position="132"/>
        <end position="152"/>
    </location>
</feature>
<feature type="domain" description="Cell division protein A N-terminal" evidence="3">
    <location>
        <begin position="2"/>
        <end position="158"/>
    </location>
</feature>
<evidence type="ECO:0000313" key="5">
    <source>
        <dbReference type="EMBL" id="QSW99532.1"/>
    </source>
</evidence>
<feature type="transmembrane region" description="Helical" evidence="2">
    <location>
        <begin position="63"/>
        <end position="86"/>
    </location>
</feature>
<feature type="compositionally biased region" description="Gly residues" evidence="1">
    <location>
        <begin position="184"/>
        <end position="195"/>
    </location>
</feature>
<dbReference type="Pfam" id="PF23601">
    <property type="entry name" value="CdpA_C"/>
    <property type="match status" value="1"/>
</dbReference>
<proteinExistence type="predicted"/>
<feature type="compositionally biased region" description="Low complexity" evidence="1">
    <location>
        <begin position="203"/>
        <end position="243"/>
    </location>
</feature>
<keyword evidence="6" id="KW-1185">Reference proteome</keyword>
<reference evidence="5 6" key="1">
    <citation type="submission" date="2021-03" db="EMBL/GenBank/DDBJ databases">
        <title>Haloterrigena longa sp. nov. and Haloterrigena limicola sp. nov., extremely halophilic archaea isolated from a salt lake.</title>
        <authorList>
            <person name="Henglin C."/>
        </authorList>
    </citation>
    <scope>NUCLEOTIDE SEQUENCE [LARGE SCALE GENOMIC DNA]</scope>
    <source>
        <strain evidence="5 6">KZCA68</strain>
    </source>
</reference>
<evidence type="ECO:0000256" key="2">
    <source>
        <dbReference type="SAM" id="Phobius"/>
    </source>
</evidence>
<evidence type="ECO:0000259" key="4">
    <source>
        <dbReference type="Pfam" id="PF23601"/>
    </source>
</evidence>
<evidence type="ECO:0000259" key="3">
    <source>
        <dbReference type="Pfam" id="PF23600"/>
    </source>
</evidence>
<evidence type="ECO:0000313" key="6">
    <source>
        <dbReference type="Proteomes" id="UP000663203"/>
    </source>
</evidence>
<feature type="compositionally biased region" description="Low complexity" evidence="1">
    <location>
        <begin position="253"/>
        <end position="269"/>
    </location>
</feature>
<organism evidence="5 6">
    <name type="scientific">Haloterrigena alkaliphila</name>
    <dbReference type="NCBI Taxonomy" id="2816475"/>
    <lineage>
        <taxon>Archaea</taxon>
        <taxon>Methanobacteriati</taxon>
        <taxon>Methanobacteriota</taxon>
        <taxon>Stenosarchaea group</taxon>
        <taxon>Halobacteria</taxon>
        <taxon>Halobacteriales</taxon>
        <taxon>Natrialbaceae</taxon>
        <taxon>Haloterrigena</taxon>
    </lineage>
</organism>
<dbReference type="Proteomes" id="UP000663203">
    <property type="component" value="Chromosome"/>
</dbReference>
<dbReference type="EMBL" id="CP071462">
    <property type="protein sequence ID" value="QSW99532.1"/>
    <property type="molecule type" value="Genomic_DNA"/>
</dbReference>
<feature type="domain" description="Cell division protein A C-terminal" evidence="4">
    <location>
        <begin position="293"/>
        <end position="334"/>
    </location>
</feature>
<evidence type="ECO:0000256" key="1">
    <source>
        <dbReference type="SAM" id="MobiDB-lite"/>
    </source>
</evidence>
<feature type="transmembrane region" description="Helical" evidence="2">
    <location>
        <begin position="93"/>
        <end position="112"/>
    </location>
</feature>